<name>A0A2G9GAV7_9LAMI</name>
<keyword evidence="10" id="KW-1185">Reference proteome</keyword>
<keyword evidence="4 8" id="KW-0812">Transmembrane</keyword>
<dbReference type="GO" id="GO:0080143">
    <property type="term" value="P:regulation of amino acid export"/>
    <property type="evidence" value="ECO:0007669"/>
    <property type="project" value="InterPro"/>
</dbReference>
<dbReference type="Proteomes" id="UP000231279">
    <property type="component" value="Unassembled WGS sequence"/>
</dbReference>
<evidence type="ECO:0000256" key="1">
    <source>
        <dbReference type="ARBA" id="ARBA00004167"/>
    </source>
</evidence>
<comment type="subcellular location">
    <subcellularLocation>
        <location evidence="1">Membrane</location>
        <topology evidence="1">Single-pass membrane protein</topology>
    </subcellularLocation>
</comment>
<feature type="transmembrane region" description="Helical" evidence="8">
    <location>
        <begin position="28"/>
        <end position="49"/>
    </location>
</feature>
<keyword evidence="7 8" id="KW-0472">Membrane</keyword>
<dbReference type="OrthoDB" id="770444at2759"/>
<gene>
    <name evidence="9" type="ORF">CDL12_25044</name>
</gene>
<evidence type="ECO:0000256" key="4">
    <source>
        <dbReference type="ARBA" id="ARBA00022692"/>
    </source>
</evidence>
<comment type="caution">
    <text evidence="9">The sequence shown here is derived from an EMBL/GenBank/DDBJ whole genome shotgun (WGS) entry which is preliminary data.</text>
</comment>
<dbReference type="PANTHER" id="PTHR33228:SF76">
    <property type="entry name" value="PROTEIN GLUTAMINE DUMPER 7"/>
    <property type="match status" value="1"/>
</dbReference>
<keyword evidence="5" id="KW-0029">Amino-acid transport</keyword>
<dbReference type="AlphaFoldDB" id="A0A2G9GAV7"/>
<dbReference type="GO" id="GO:0016020">
    <property type="term" value="C:membrane"/>
    <property type="evidence" value="ECO:0007669"/>
    <property type="project" value="UniProtKB-SubCell"/>
</dbReference>
<accession>A0A2G9GAV7</accession>
<evidence type="ECO:0000256" key="6">
    <source>
        <dbReference type="ARBA" id="ARBA00022989"/>
    </source>
</evidence>
<sequence length="107" mass="11402">MRPMFQAPTPAAAAGGLGFGGWNSPVPYLFSGFAVMLGLIAVALILLACSYKQGPSYNQSSSEEKSEKRVHVLQPEMEPRVAVIMAGETIPTHLAKPAAVTQRCEEV</sequence>
<keyword evidence="6 8" id="KW-1133">Transmembrane helix</keyword>
<protein>
    <submittedName>
        <fullName evidence="9">Uncharacterized protein</fullName>
    </submittedName>
</protein>
<keyword evidence="3" id="KW-0813">Transport</keyword>
<dbReference type="GO" id="GO:0006865">
    <property type="term" value="P:amino acid transport"/>
    <property type="evidence" value="ECO:0007669"/>
    <property type="project" value="UniProtKB-KW"/>
</dbReference>
<comment type="similarity">
    <text evidence="2">Belongs to the GLUTAMINE DUMPER 1 (TC 9.B.60) family.</text>
</comment>
<reference evidence="10" key="1">
    <citation type="journal article" date="2018" name="Gigascience">
        <title>Genome assembly of the Pink Ipe (Handroanthus impetiginosus, Bignoniaceae), a highly valued, ecologically keystone Neotropical timber forest tree.</title>
        <authorList>
            <person name="Silva-Junior O.B."/>
            <person name="Grattapaglia D."/>
            <person name="Novaes E."/>
            <person name="Collevatti R.G."/>
        </authorList>
    </citation>
    <scope>NUCLEOTIDE SEQUENCE [LARGE SCALE GENOMIC DNA]</scope>
    <source>
        <strain evidence="10">cv. UFG-1</strain>
    </source>
</reference>
<evidence type="ECO:0000256" key="5">
    <source>
        <dbReference type="ARBA" id="ARBA00022970"/>
    </source>
</evidence>
<evidence type="ECO:0000256" key="7">
    <source>
        <dbReference type="ARBA" id="ARBA00023136"/>
    </source>
</evidence>
<evidence type="ECO:0000256" key="8">
    <source>
        <dbReference type="SAM" id="Phobius"/>
    </source>
</evidence>
<evidence type="ECO:0000256" key="2">
    <source>
        <dbReference type="ARBA" id="ARBA00009977"/>
    </source>
</evidence>
<evidence type="ECO:0000313" key="9">
    <source>
        <dbReference type="EMBL" id="PIN02448.1"/>
    </source>
</evidence>
<dbReference type="EMBL" id="NKXS01005922">
    <property type="protein sequence ID" value="PIN02448.1"/>
    <property type="molecule type" value="Genomic_DNA"/>
</dbReference>
<dbReference type="PANTHER" id="PTHR33228">
    <property type="entry name" value="PROTEIN GLUTAMINE DUMPER 4-RELATED"/>
    <property type="match status" value="1"/>
</dbReference>
<dbReference type="STRING" id="429701.A0A2G9GAV7"/>
<organism evidence="9 10">
    <name type="scientific">Handroanthus impetiginosus</name>
    <dbReference type="NCBI Taxonomy" id="429701"/>
    <lineage>
        <taxon>Eukaryota</taxon>
        <taxon>Viridiplantae</taxon>
        <taxon>Streptophyta</taxon>
        <taxon>Embryophyta</taxon>
        <taxon>Tracheophyta</taxon>
        <taxon>Spermatophyta</taxon>
        <taxon>Magnoliopsida</taxon>
        <taxon>eudicotyledons</taxon>
        <taxon>Gunneridae</taxon>
        <taxon>Pentapetalae</taxon>
        <taxon>asterids</taxon>
        <taxon>lamiids</taxon>
        <taxon>Lamiales</taxon>
        <taxon>Bignoniaceae</taxon>
        <taxon>Crescentiina</taxon>
        <taxon>Tabebuia alliance</taxon>
        <taxon>Handroanthus</taxon>
    </lineage>
</organism>
<evidence type="ECO:0000256" key="3">
    <source>
        <dbReference type="ARBA" id="ARBA00022448"/>
    </source>
</evidence>
<evidence type="ECO:0000313" key="10">
    <source>
        <dbReference type="Proteomes" id="UP000231279"/>
    </source>
</evidence>
<proteinExistence type="inferred from homology"/>
<dbReference type="InterPro" id="IPR040359">
    <property type="entry name" value="GDU"/>
</dbReference>